<name>A0A8J3BPZ4_9ACTN</name>
<sequence length="172" mass="17357">MTEPAPPHPLVAEASRRAALVWVAAAGRPAAALWCLPLADGLYVVTGPGEQDAPGLAGAATAEVTARGDHGGRIATWTAAVDRIAPDGPRWAEAAAALAAKRLNGGGPAADLVARWAADGVAVLCLAPTPAPPAGGADLPAGAQAAPPRDTPATRPARRPFRLHRVRRPPRG</sequence>
<dbReference type="EMBL" id="BMQC01000007">
    <property type="protein sequence ID" value="GGK30365.1"/>
    <property type="molecule type" value="Genomic_DNA"/>
</dbReference>
<protein>
    <recommendedName>
        <fullName evidence="4">Pyridoxamine 5'-phosphate oxidase putative domain-containing protein</fullName>
    </recommendedName>
</protein>
<comment type="caution">
    <text evidence="2">The sequence shown here is derived from an EMBL/GenBank/DDBJ whole genome shotgun (WGS) entry which is preliminary data.</text>
</comment>
<evidence type="ECO:0000313" key="3">
    <source>
        <dbReference type="Proteomes" id="UP000662200"/>
    </source>
</evidence>
<feature type="compositionally biased region" description="Basic residues" evidence="1">
    <location>
        <begin position="156"/>
        <end position="172"/>
    </location>
</feature>
<feature type="region of interest" description="Disordered" evidence="1">
    <location>
        <begin position="132"/>
        <end position="172"/>
    </location>
</feature>
<feature type="compositionally biased region" description="Low complexity" evidence="1">
    <location>
        <begin position="132"/>
        <end position="155"/>
    </location>
</feature>
<keyword evidence="3" id="KW-1185">Reference proteome</keyword>
<reference evidence="2" key="1">
    <citation type="journal article" date="2014" name="Int. J. Syst. Evol. Microbiol.">
        <title>Complete genome sequence of Corynebacterium casei LMG S-19264T (=DSM 44701T), isolated from a smear-ripened cheese.</title>
        <authorList>
            <consortium name="US DOE Joint Genome Institute (JGI-PGF)"/>
            <person name="Walter F."/>
            <person name="Albersmeier A."/>
            <person name="Kalinowski J."/>
            <person name="Ruckert C."/>
        </authorList>
    </citation>
    <scope>NUCLEOTIDE SEQUENCE</scope>
    <source>
        <strain evidence="2">JCM 3091</strain>
    </source>
</reference>
<evidence type="ECO:0000256" key="1">
    <source>
        <dbReference type="SAM" id="MobiDB-lite"/>
    </source>
</evidence>
<evidence type="ECO:0000313" key="2">
    <source>
        <dbReference type="EMBL" id="GGK30365.1"/>
    </source>
</evidence>
<reference evidence="2" key="2">
    <citation type="submission" date="2020-09" db="EMBL/GenBank/DDBJ databases">
        <authorList>
            <person name="Sun Q."/>
            <person name="Ohkuma M."/>
        </authorList>
    </citation>
    <scope>NUCLEOTIDE SEQUENCE</scope>
    <source>
        <strain evidence="2">JCM 3091</strain>
    </source>
</reference>
<proteinExistence type="predicted"/>
<organism evidence="2 3">
    <name type="scientific">Pilimelia terevasa</name>
    <dbReference type="NCBI Taxonomy" id="53372"/>
    <lineage>
        <taxon>Bacteria</taxon>
        <taxon>Bacillati</taxon>
        <taxon>Actinomycetota</taxon>
        <taxon>Actinomycetes</taxon>
        <taxon>Micromonosporales</taxon>
        <taxon>Micromonosporaceae</taxon>
        <taxon>Pilimelia</taxon>
    </lineage>
</organism>
<gene>
    <name evidence="2" type="ORF">GCM10010124_23920</name>
</gene>
<dbReference type="Proteomes" id="UP000662200">
    <property type="component" value="Unassembled WGS sequence"/>
</dbReference>
<accession>A0A8J3BPZ4</accession>
<dbReference type="AlphaFoldDB" id="A0A8J3BPZ4"/>
<evidence type="ECO:0008006" key="4">
    <source>
        <dbReference type="Google" id="ProtNLM"/>
    </source>
</evidence>